<evidence type="ECO:0000256" key="4">
    <source>
        <dbReference type="ARBA" id="ARBA00022475"/>
    </source>
</evidence>
<feature type="transmembrane region" description="Helical" evidence="16">
    <location>
        <begin position="875"/>
        <end position="893"/>
    </location>
</feature>
<evidence type="ECO:0000256" key="12">
    <source>
        <dbReference type="ARBA" id="ARBA00023157"/>
    </source>
</evidence>
<dbReference type="Gene3D" id="1.10.287.70">
    <property type="match status" value="4"/>
</dbReference>
<evidence type="ECO:0000256" key="18">
    <source>
        <dbReference type="SAM" id="MobiDB-lite"/>
    </source>
</evidence>
<evidence type="ECO:0000256" key="1">
    <source>
        <dbReference type="ARBA" id="ARBA00004651"/>
    </source>
</evidence>
<comment type="subcellular location">
    <subcellularLocation>
        <location evidence="1 16">Cell membrane</location>
        <topology evidence="1 16">Multi-pass membrane protein</topology>
    </subcellularLocation>
</comment>
<evidence type="ECO:0000256" key="2">
    <source>
        <dbReference type="ARBA" id="ARBA00022448"/>
    </source>
</evidence>
<evidence type="ECO:0000256" key="13">
    <source>
        <dbReference type="ARBA" id="ARBA00023180"/>
    </source>
</evidence>
<protein>
    <recommendedName>
        <fullName evidence="16">Sodium channel protein</fullName>
    </recommendedName>
</protein>
<keyword evidence="6" id="KW-0677">Repeat</keyword>
<keyword evidence="2 16" id="KW-0813">Transport</keyword>
<dbReference type="GO" id="GO:0005248">
    <property type="term" value="F:voltage-gated sodium channel activity"/>
    <property type="evidence" value="ECO:0007669"/>
    <property type="project" value="InterPro"/>
</dbReference>
<keyword evidence="14 16" id="KW-0739">Sodium transport</keyword>
<evidence type="ECO:0000256" key="7">
    <source>
        <dbReference type="ARBA" id="ARBA00022882"/>
    </source>
</evidence>
<evidence type="ECO:0000256" key="8">
    <source>
        <dbReference type="ARBA" id="ARBA00022989"/>
    </source>
</evidence>
<evidence type="ECO:0000256" key="14">
    <source>
        <dbReference type="ARBA" id="ARBA00023201"/>
    </source>
</evidence>
<dbReference type="Gene3D" id="1.10.238.10">
    <property type="entry name" value="EF-hand"/>
    <property type="match status" value="1"/>
</dbReference>
<feature type="transmembrane region" description="Helical" evidence="16">
    <location>
        <begin position="1328"/>
        <end position="1350"/>
    </location>
</feature>
<evidence type="ECO:0000313" key="22">
    <source>
        <dbReference type="Ensembl" id="ENSGMOP00000056794.1"/>
    </source>
</evidence>
<dbReference type="InterPro" id="IPR001696">
    <property type="entry name" value="Na_channel_asu"/>
</dbReference>
<dbReference type="InterPro" id="IPR058542">
    <property type="entry name" value="IQ_SCN5A_C"/>
</dbReference>
<proteinExistence type="inferred from homology"/>
<keyword evidence="8 16" id="KW-1133">Transmembrane helix</keyword>
<feature type="transmembrane region" description="Helical" evidence="16">
    <location>
        <begin position="210"/>
        <end position="229"/>
    </location>
</feature>
<dbReference type="InterPro" id="IPR043203">
    <property type="entry name" value="VGCC_Ca_Na"/>
</dbReference>
<feature type="domain" description="Ion transport" evidence="19">
    <location>
        <begin position="1196"/>
        <end position="1451"/>
    </location>
</feature>
<dbReference type="InterPro" id="IPR044564">
    <property type="entry name" value="Na_chnl_inactivation_gate"/>
</dbReference>
<dbReference type="Pfam" id="PF06512">
    <property type="entry name" value="Na_trans_assoc"/>
    <property type="match status" value="1"/>
</dbReference>
<feature type="transmembrane region" description="Helical" evidence="16">
    <location>
        <begin position="155"/>
        <end position="174"/>
    </location>
</feature>
<dbReference type="GO" id="GO:0086010">
    <property type="term" value="P:membrane depolarization during action potential"/>
    <property type="evidence" value="ECO:0007669"/>
    <property type="project" value="TreeGrafter"/>
</dbReference>
<feature type="transmembrane region" description="Helical" evidence="16">
    <location>
        <begin position="91"/>
        <end position="110"/>
    </location>
</feature>
<dbReference type="InterPro" id="IPR005821">
    <property type="entry name" value="Ion_trans_dom"/>
</dbReference>
<keyword evidence="15 16" id="KW-0407">Ion channel</keyword>
<feature type="transmembrane region" description="Helical" evidence="16">
    <location>
        <begin position="559"/>
        <end position="580"/>
    </location>
</feature>
<keyword evidence="12" id="KW-1015">Disulfide bond</keyword>
<keyword evidence="17" id="KW-0175">Coiled coil</keyword>
<keyword evidence="10 16" id="KW-0406">Ion transport</keyword>
<comment type="function">
    <text evidence="16">Mediates the voltage-dependent sodium ion permeability of excitable membranes. Assuming opened or closed conformations in response to the voltage difference across the membrane, the protein forms a sodium-selective channel through which Na(+) ions may pass in accordance with their electrochemical gradient.</text>
</comment>
<name>A0A8C5C795_GADMO</name>
<evidence type="ECO:0000259" key="21">
    <source>
        <dbReference type="Pfam" id="PF24609"/>
    </source>
</evidence>
<keyword evidence="9 16" id="KW-0915">Sodium</keyword>
<evidence type="ECO:0000313" key="23">
    <source>
        <dbReference type="Proteomes" id="UP000694546"/>
    </source>
</evidence>
<dbReference type="InterPro" id="IPR010526">
    <property type="entry name" value="Na_trans_assoc_dom"/>
</dbReference>
<dbReference type="PRINTS" id="PR00170">
    <property type="entry name" value="NACHANNEL"/>
</dbReference>
<evidence type="ECO:0000256" key="9">
    <source>
        <dbReference type="ARBA" id="ARBA00023053"/>
    </source>
</evidence>
<sequence length="1668" mass="190806">HILPPAYRPFHQQIDPNSNPILPPAYDPLTLTLSFCRNIDPNPNLTMTLLYVFGPFVCWLYVVLPCMYSYHPLKAIGHISSLLDYFRNRTTFFSLFIMLTILANCVFMTLSDPPAWGKTVEYVFTGIYTFEATVKVVARGFSIGPFTFLKDPWNWLDFMVISMAYLTEFVDLGNVSALRTFRVLRALKTITVIPGLKTIVGALIQSVKKLANVMILTVFCLSVFALIGLQLFMGNLRQKCVVWPPLFLNDSLVDNFNGTDNSTFDFHQYINNPENYYYRNNDMDPLLCGNSSDAGQCPEGFNCMKAGENPNHGYTSYDTFGWAFLALFRLMTQDFWENLFQLTLRAAGKTYMMFFVVVIFLGSFYLINLILAVVAMAYAEQNEASLAEAKQKEEEYAGVMEALKQRQEEQTIANKAHPEDSAALDQNHTEANGTHKNTHTNTHRHTHTHTRGRRPCPPCWYVFADVCLKWDCCGCWRWLKGWLYFIVMDPFVDLGITVCIVLNTVFMAMEHYPMTPAFEHMLSVGNLVFTGIFTAEMVLKLLAMDPYYYFQVGWNIFDSIIVTMSLVELGLADVQGLSVLRSFRLMRVFKLAKSWPTLNMLIKIIGNSVGALGNLTLVLAIIVFIFAVVGMQLFGKSYRECVCKIAEDCELPRWHMTDFFHAFLIIFRVLCGEWIETMWDCMEVAGIPICGSLNTFQYQTGLPYLSSRFRNTMTLILTLNLTLTLTLTLTLNLTLTLTLTVTLTLTLTLPRTENHPYPEPVLPNIVWPLSAPQLGEHNPSPTHSEYIMSVFYIVFYNMCFLQGEDHSSVCSTVERLPEADENEEEEEHDANTPEDCYSANCYGRYPCLDVDTSQGWGKTWFTIRRTCFIIVEHNYFETFIIFMILLSSGALAFEDIYLEQRRVIKTLLEYADQVFTYVFIVEMLLKWVAYGFQTYFTNAWCWLDFLIVDVSLVSLTANLLGYSELGAIKSLRTLRALRPLRALSRFEGMRVVVNALVGAIPSIFNVLLVCLIFWLIFSIMGVNLFAGKFYYCFNSTSESMMLPEEVNNRSECLALAEIDPTIHWRNLKVTYDNVGMGYLSLLQVATFKGWMDIMYGAVDSREVEQQPAYEANLYMYIYFVIFIIFGSFFTLNLFIGVIIDNFNQQKSKIRKDIFMTEEQKKYYNAMKKLGSKKPQKPIPRPTNMCQGLVFDLVTKQFFDIFIMVLICLNMVTMMVETDEQSPEKEEILFLVNLVFIVVFTTECCLKLFALRQHFFAVGWNVFDFVVVILSILGILLVDLIEKYFVSPTLFRVIRLARIGRVLRLIRGAKGIRTLLFALMMSLPALFNIGLLLFLIMFIFSIFGMSNFAYVKKEAMVDDMFNFETFGNSIICMFMITTSAGWDGLLFPILNSAPPDCDPDVENPGTDVRGNCGNPLVGIVFFCSYIIMSFLVVVNMYIAIILENFNVATEESADPLCEDDFEMFYETWEKFDPDASQFIQYSALSDFCDTLKDPLRIPKPNAMKLINMDLPLVPGDKIHCLDILLALTALVLGDSEGMDALKASMEEKFMANNPSKVSYEPISSTLKRKQEEVAALVIQRAFRKHLWRRTVHHASYTYRGQREGHAGPQPAPESKGLIFQRIGELYGDGQKDGPTTIFFFSTFYSINIKGWVWNSLFWPFLQNYLKSLS</sequence>
<feature type="transmembrane region" description="Helical" evidence="16">
    <location>
        <begin position="914"/>
        <end position="936"/>
    </location>
</feature>
<feature type="transmembrane region" description="Helical" evidence="16">
    <location>
        <begin position="351"/>
        <end position="378"/>
    </location>
</feature>
<feature type="transmembrane region" description="Helical" evidence="16">
    <location>
        <begin position="1415"/>
        <end position="1441"/>
    </location>
</feature>
<comment type="caution">
    <text evidence="16">Lacks conserved residue(s) required for the propagation of feature annotation.</text>
</comment>
<keyword evidence="11 16" id="KW-0472">Membrane</keyword>
<evidence type="ECO:0000259" key="20">
    <source>
        <dbReference type="Pfam" id="PF06512"/>
    </source>
</evidence>
<accession>A0A8C5C795</accession>
<evidence type="ECO:0000256" key="15">
    <source>
        <dbReference type="ARBA" id="ARBA00023303"/>
    </source>
</evidence>
<feature type="transmembrane region" description="Helical" evidence="16">
    <location>
        <begin position="942"/>
        <end position="961"/>
    </location>
</feature>
<feature type="transmembrane region" description="Helical" evidence="16">
    <location>
        <begin position="1261"/>
        <end position="1280"/>
    </location>
</feature>
<evidence type="ECO:0000256" key="10">
    <source>
        <dbReference type="ARBA" id="ARBA00023065"/>
    </source>
</evidence>
<dbReference type="Pfam" id="PF00520">
    <property type="entry name" value="Ion_trans"/>
    <property type="match status" value="4"/>
</dbReference>
<feature type="domain" description="Ion transport" evidence="19">
    <location>
        <begin position="873"/>
        <end position="1148"/>
    </location>
</feature>
<keyword evidence="23" id="KW-1185">Reference proteome</keyword>
<feature type="transmembrane region" description="Helical" evidence="16">
    <location>
        <begin position="49"/>
        <end position="70"/>
    </location>
</feature>
<dbReference type="Gene3D" id="1.20.5.1190">
    <property type="entry name" value="iswi atpase"/>
    <property type="match status" value="1"/>
</dbReference>
<dbReference type="PANTHER" id="PTHR10037">
    <property type="entry name" value="VOLTAGE-GATED CATION CHANNEL CALCIUM AND SODIUM"/>
    <property type="match status" value="1"/>
</dbReference>
<dbReference type="PROSITE" id="PS50096">
    <property type="entry name" value="IQ"/>
    <property type="match status" value="1"/>
</dbReference>
<keyword evidence="13" id="KW-0325">Glycoprotein</keyword>
<evidence type="ECO:0000256" key="5">
    <source>
        <dbReference type="ARBA" id="ARBA00022692"/>
    </source>
</evidence>
<dbReference type="Proteomes" id="UP000694546">
    <property type="component" value="Chromosome 2"/>
</dbReference>
<evidence type="ECO:0000259" key="19">
    <source>
        <dbReference type="Pfam" id="PF00520"/>
    </source>
</evidence>
<reference evidence="22" key="2">
    <citation type="submission" date="2025-09" db="UniProtKB">
        <authorList>
            <consortium name="Ensembl"/>
        </authorList>
    </citation>
    <scope>IDENTIFICATION</scope>
</reference>
<feature type="transmembrane region" description="Helical" evidence="16">
    <location>
        <begin position="1227"/>
        <end position="1249"/>
    </location>
</feature>
<feature type="domain" description="Ion transport" evidence="19">
    <location>
        <begin position="91"/>
        <end position="384"/>
    </location>
</feature>
<dbReference type="Gene3D" id="1.20.120.350">
    <property type="entry name" value="Voltage-gated potassium channels. Chain C"/>
    <property type="match status" value="4"/>
</dbReference>
<feature type="domain" description="Sodium ion transport-associated" evidence="20">
    <location>
        <begin position="804"/>
        <end position="868"/>
    </location>
</feature>
<feature type="coiled-coil region" evidence="17">
    <location>
        <begin position="375"/>
        <end position="409"/>
    </location>
</feature>
<feature type="region of interest" description="Disordered" evidence="18">
    <location>
        <begin position="429"/>
        <end position="452"/>
    </location>
</feature>
<feature type="domain" description="Ion transport" evidence="19">
    <location>
        <begin position="490"/>
        <end position="685"/>
    </location>
</feature>
<feature type="domain" description="SCN5A-like C-terminal IQ motif" evidence="21">
    <location>
        <begin position="1563"/>
        <end position="1594"/>
    </location>
</feature>
<dbReference type="GO" id="GO:0019228">
    <property type="term" value="P:neuronal action potential"/>
    <property type="evidence" value="ECO:0007669"/>
    <property type="project" value="TreeGrafter"/>
</dbReference>
<keyword evidence="4" id="KW-1003">Cell membrane</keyword>
<feature type="transmembrane region" description="Helical" evidence="16">
    <location>
        <begin position="521"/>
        <end position="539"/>
    </location>
</feature>
<feature type="transmembrane region" description="Helical" evidence="16">
    <location>
        <begin position="1116"/>
        <end position="1139"/>
    </location>
</feature>
<organism evidence="22 23">
    <name type="scientific">Gadus morhua</name>
    <name type="common">Atlantic cod</name>
    <dbReference type="NCBI Taxonomy" id="8049"/>
    <lineage>
        <taxon>Eukaryota</taxon>
        <taxon>Metazoa</taxon>
        <taxon>Chordata</taxon>
        <taxon>Craniata</taxon>
        <taxon>Vertebrata</taxon>
        <taxon>Euteleostomi</taxon>
        <taxon>Actinopterygii</taxon>
        <taxon>Neopterygii</taxon>
        <taxon>Teleostei</taxon>
        <taxon>Neoteleostei</taxon>
        <taxon>Acanthomorphata</taxon>
        <taxon>Zeiogadaria</taxon>
        <taxon>Gadariae</taxon>
        <taxon>Gadiformes</taxon>
        <taxon>Gadoidei</taxon>
        <taxon>Gadidae</taxon>
        <taxon>Gadus</taxon>
    </lineage>
</organism>
<keyword evidence="3 16" id="KW-0894">Sodium channel</keyword>
<dbReference type="GO" id="GO:0001518">
    <property type="term" value="C:voltage-gated sodium channel complex"/>
    <property type="evidence" value="ECO:0007669"/>
    <property type="project" value="UniProtKB-UniRule"/>
</dbReference>
<reference evidence="22" key="1">
    <citation type="submission" date="2025-08" db="UniProtKB">
        <authorList>
            <consortium name="Ensembl"/>
        </authorList>
    </citation>
    <scope>IDENTIFICATION</scope>
</reference>
<feature type="transmembrane region" description="Helical" evidence="16">
    <location>
        <begin position="601"/>
        <end position="634"/>
    </location>
</feature>
<feature type="compositionally biased region" description="Basic residues" evidence="18">
    <location>
        <begin position="436"/>
        <end position="452"/>
    </location>
</feature>
<evidence type="ECO:0000256" key="6">
    <source>
        <dbReference type="ARBA" id="ARBA00022737"/>
    </source>
</evidence>
<evidence type="ECO:0000256" key="17">
    <source>
        <dbReference type="SAM" id="Coils"/>
    </source>
</evidence>
<dbReference type="Pfam" id="PF24609">
    <property type="entry name" value="IQ_SCN5A_C"/>
    <property type="match status" value="1"/>
</dbReference>
<dbReference type="SUPFAM" id="SSF81324">
    <property type="entry name" value="Voltage-gated potassium channels"/>
    <property type="match status" value="3"/>
</dbReference>
<feature type="transmembrane region" description="Helical" evidence="16">
    <location>
        <begin position="491"/>
        <end position="509"/>
    </location>
</feature>
<dbReference type="PANTHER" id="PTHR10037:SF223">
    <property type="entry name" value="SODIUM CHANNEL PROTEIN TYPE 4 SUBUNIT ALPHA"/>
    <property type="match status" value="1"/>
</dbReference>
<evidence type="ECO:0000256" key="16">
    <source>
        <dbReference type="RuleBase" id="RU361132"/>
    </source>
</evidence>
<feature type="transmembrane region" description="Helical" evidence="16">
    <location>
        <begin position="1006"/>
        <end position="1031"/>
    </location>
</feature>
<keyword evidence="5 16" id="KW-0812">Transmembrane</keyword>
<evidence type="ECO:0000256" key="3">
    <source>
        <dbReference type="ARBA" id="ARBA00022461"/>
    </source>
</evidence>
<evidence type="ECO:0000256" key="11">
    <source>
        <dbReference type="ARBA" id="ARBA00023136"/>
    </source>
</evidence>
<dbReference type="Ensembl" id="ENSGMOT00000072703.1">
    <property type="protein sequence ID" value="ENSGMOP00000056794.1"/>
    <property type="gene ID" value="ENSGMOG00000009936.2"/>
</dbReference>
<dbReference type="CDD" id="cd13433">
    <property type="entry name" value="Na_channel_gate"/>
    <property type="match status" value="1"/>
</dbReference>
<feature type="transmembrane region" description="Helical" evidence="16">
    <location>
        <begin position="186"/>
        <end position="204"/>
    </location>
</feature>
<feature type="transmembrane region" description="Helical" evidence="16">
    <location>
        <begin position="1197"/>
        <end position="1215"/>
    </location>
</feature>
<dbReference type="InterPro" id="IPR027359">
    <property type="entry name" value="Volt_channel_dom_sf"/>
</dbReference>
<comment type="similarity">
    <text evidence="16">Belongs to the sodium channel (TC 1.A.1.10) family.</text>
</comment>
<dbReference type="GeneTree" id="ENSGT00940000159417"/>
<keyword evidence="7 16" id="KW-0851">Voltage-gated channel</keyword>